<name>A0A1I0EFP3_9FIRM</name>
<comment type="similarity">
    <text evidence="2">Belongs to the KdsC family.</text>
</comment>
<dbReference type="InterPro" id="IPR010023">
    <property type="entry name" value="KdsC_fam"/>
</dbReference>
<evidence type="ECO:0000256" key="1">
    <source>
        <dbReference type="ARBA" id="ARBA00001946"/>
    </source>
</evidence>
<organism evidence="8 9">
    <name type="scientific">[Clostridium] aminophilum</name>
    <dbReference type="NCBI Taxonomy" id="1526"/>
    <lineage>
        <taxon>Bacteria</taxon>
        <taxon>Bacillati</taxon>
        <taxon>Bacillota</taxon>
        <taxon>Clostridia</taxon>
        <taxon>Lachnospirales</taxon>
        <taxon>Lachnospiraceae</taxon>
    </lineage>
</organism>
<protein>
    <submittedName>
        <fullName evidence="8">3-deoxy-D-manno-octulosonate 8-phosphate phosphatase (KDO 8-P phosphatase)</fullName>
    </submittedName>
</protein>
<dbReference type="GO" id="GO:0046872">
    <property type="term" value="F:metal ion binding"/>
    <property type="evidence" value="ECO:0007669"/>
    <property type="project" value="UniProtKB-KW"/>
</dbReference>
<dbReference type="EMBL" id="FOIL01000018">
    <property type="protein sequence ID" value="SET43271.1"/>
    <property type="molecule type" value="Genomic_DNA"/>
</dbReference>
<evidence type="ECO:0000256" key="6">
    <source>
        <dbReference type="ARBA" id="ARBA00022842"/>
    </source>
</evidence>
<dbReference type="InterPro" id="IPR036412">
    <property type="entry name" value="HAD-like_sf"/>
</dbReference>
<keyword evidence="5" id="KW-0378">Hydrolase</keyword>
<evidence type="ECO:0000256" key="3">
    <source>
        <dbReference type="ARBA" id="ARBA00011881"/>
    </source>
</evidence>
<feature type="transmembrane region" description="Helical" evidence="7">
    <location>
        <begin position="168"/>
        <end position="188"/>
    </location>
</feature>
<evidence type="ECO:0000313" key="8">
    <source>
        <dbReference type="EMBL" id="SET43271.1"/>
    </source>
</evidence>
<evidence type="ECO:0000256" key="7">
    <source>
        <dbReference type="SAM" id="Phobius"/>
    </source>
</evidence>
<dbReference type="Proteomes" id="UP000199820">
    <property type="component" value="Unassembled WGS sequence"/>
</dbReference>
<keyword evidence="7" id="KW-1133">Transmembrane helix</keyword>
<evidence type="ECO:0000256" key="5">
    <source>
        <dbReference type="ARBA" id="ARBA00022801"/>
    </source>
</evidence>
<keyword evidence="9" id="KW-1185">Reference proteome</keyword>
<evidence type="ECO:0000256" key="2">
    <source>
        <dbReference type="ARBA" id="ARBA00005893"/>
    </source>
</evidence>
<dbReference type="InterPro" id="IPR023214">
    <property type="entry name" value="HAD_sf"/>
</dbReference>
<dbReference type="SFLD" id="SFLDS00003">
    <property type="entry name" value="Haloacid_Dehalogenase"/>
    <property type="match status" value="1"/>
</dbReference>
<sequence length="201" mass="23101">MMEKIELIVFDIDGVLTDGCITVDADGNELKRINLKDVDAIFELHRRGVRLAAITGEDTRIVDWFEQRFPWEYFYRGNKEKLETLKRIEKDSGVSAKNIAYIGDGKYDVEPLRYAGKGFCPANAIDSARSAADVVLQKNGGEGCIWELIDYLDKKRPCVKALSKTPRWFGVGSAFAGFLVYKVIKVLVRRYQMKRFWKRLY</sequence>
<dbReference type="GO" id="GO:0016788">
    <property type="term" value="F:hydrolase activity, acting on ester bonds"/>
    <property type="evidence" value="ECO:0007669"/>
    <property type="project" value="InterPro"/>
</dbReference>
<dbReference type="GO" id="GO:0008781">
    <property type="term" value="F:N-acylneuraminate cytidylyltransferase activity"/>
    <property type="evidence" value="ECO:0007669"/>
    <property type="project" value="TreeGrafter"/>
</dbReference>
<dbReference type="Gene3D" id="3.40.50.1000">
    <property type="entry name" value="HAD superfamily/HAD-like"/>
    <property type="match status" value="1"/>
</dbReference>
<dbReference type="SFLD" id="SFLDG01138">
    <property type="entry name" value="C1.6.2:_Deoxy-d-mannose-octulo"/>
    <property type="match status" value="1"/>
</dbReference>
<accession>A0A1I0EFP3</accession>
<keyword evidence="4" id="KW-0479">Metal-binding</keyword>
<dbReference type="AlphaFoldDB" id="A0A1I0EFP3"/>
<reference evidence="8 9" key="1">
    <citation type="submission" date="2016-10" db="EMBL/GenBank/DDBJ databases">
        <authorList>
            <person name="de Groot N.N."/>
        </authorList>
    </citation>
    <scope>NUCLEOTIDE SEQUENCE [LARGE SCALE GENOMIC DNA]</scope>
    <source>
        <strain evidence="8 9">KH1P1</strain>
    </source>
</reference>
<evidence type="ECO:0000256" key="4">
    <source>
        <dbReference type="ARBA" id="ARBA00022723"/>
    </source>
</evidence>
<comment type="cofactor">
    <cofactor evidence="1">
        <name>Mg(2+)</name>
        <dbReference type="ChEBI" id="CHEBI:18420"/>
    </cofactor>
</comment>
<evidence type="ECO:0000313" key="9">
    <source>
        <dbReference type="Proteomes" id="UP000199820"/>
    </source>
</evidence>
<dbReference type="PANTHER" id="PTHR21485:SF3">
    <property type="entry name" value="N-ACYLNEURAMINATE CYTIDYLYLTRANSFERASE"/>
    <property type="match status" value="1"/>
</dbReference>
<dbReference type="RefSeq" id="WP_074649364.1">
    <property type="nucleotide sequence ID" value="NZ_FOIL01000018.1"/>
</dbReference>
<proteinExistence type="inferred from homology"/>
<comment type="subunit">
    <text evidence="3">Homotetramer.</text>
</comment>
<dbReference type="PANTHER" id="PTHR21485">
    <property type="entry name" value="HAD SUPERFAMILY MEMBERS CMAS AND KDSC"/>
    <property type="match status" value="1"/>
</dbReference>
<keyword evidence="7" id="KW-0472">Membrane</keyword>
<dbReference type="InterPro" id="IPR050793">
    <property type="entry name" value="CMP-NeuNAc_synthase"/>
</dbReference>
<dbReference type="Pfam" id="PF08282">
    <property type="entry name" value="Hydrolase_3"/>
    <property type="match status" value="1"/>
</dbReference>
<dbReference type="SUPFAM" id="SSF56784">
    <property type="entry name" value="HAD-like"/>
    <property type="match status" value="1"/>
</dbReference>
<gene>
    <name evidence="8" type="ORF">SAMN04487771_101811</name>
</gene>
<dbReference type="SFLD" id="SFLDG01136">
    <property type="entry name" value="C1.6:_Phosphoserine_Phosphatas"/>
    <property type="match status" value="1"/>
</dbReference>
<keyword evidence="6" id="KW-0460">Magnesium</keyword>
<keyword evidence="7" id="KW-0812">Transmembrane</keyword>